<dbReference type="AlphaFoldDB" id="I8U6Y2"/>
<comment type="caution">
    <text evidence="2">The sequence shown here is derived from an EMBL/GenBank/DDBJ whole genome shotgun (WGS) entry which is preliminary data.</text>
</comment>
<organism evidence="2 3">
    <name type="scientific">Alishewanella agri BL06</name>
    <dbReference type="NCBI Taxonomy" id="1195246"/>
    <lineage>
        <taxon>Bacteria</taxon>
        <taxon>Pseudomonadati</taxon>
        <taxon>Pseudomonadota</taxon>
        <taxon>Gammaproteobacteria</taxon>
        <taxon>Alteromonadales</taxon>
        <taxon>Alteromonadaceae</taxon>
        <taxon>Alishewanella</taxon>
    </lineage>
</organism>
<gene>
    <name evidence="2" type="ORF">AGRI_09820</name>
</gene>
<dbReference type="Proteomes" id="UP000035062">
    <property type="component" value="Unassembled WGS sequence"/>
</dbReference>
<keyword evidence="1" id="KW-0732">Signal</keyword>
<feature type="chain" id="PRO_5003715099" evidence="1">
    <location>
        <begin position="18"/>
        <end position="144"/>
    </location>
</feature>
<sequence>MKYLMSMLVLLSTFVEADTGNSINLTSFSELGVLSEDINNRQISLRGFLLKDEGEFYFCSSMESCYSRGKERIVVKSNDEVQRYLLQVSECHMELTGMFHSLNKSQKGWPITGYFKVDEKPTFDFNPNYHLINKNCRAYNAMKE</sequence>
<dbReference type="RefSeq" id="WP_008984808.1">
    <property type="nucleotide sequence ID" value="NZ_AKKU01000015.1"/>
</dbReference>
<name>I8U6Y2_9ALTE</name>
<dbReference type="EMBL" id="AKKU01000015">
    <property type="protein sequence ID" value="EIW89076.1"/>
    <property type="molecule type" value="Genomic_DNA"/>
</dbReference>
<proteinExistence type="predicted"/>
<evidence type="ECO:0000313" key="3">
    <source>
        <dbReference type="Proteomes" id="UP000035062"/>
    </source>
</evidence>
<evidence type="ECO:0000313" key="2">
    <source>
        <dbReference type="EMBL" id="EIW89076.1"/>
    </source>
</evidence>
<evidence type="ECO:0000256" key="1">
    <source>
        <dbReference type="SAM" id="SignalP"/>
    </source>
</evidence>
<accession>I8U6Y2</accession>
<reference evidence="2 3" key="1">
    <citation type="journal article" date="2012" name="J. Bacteriol.">
        <title>Genome Sequence of Pectin-Degrading Alishewanella agri, Isolated from Landfill Soil.</title>
        <authorList>
            <person name="Kim J."/>
            <person name="Jung J."/>
            <person name="Sung J.S."/>
            <person name="Chun J."/>
            <person name="Park W."/>
        </authorList>
    </citation>
    <scope>NUCLEOTIDE SEQUENCE [LARGE SCALE GENOMIC DNA]</scope>
    <source>
        <strain evidence="2 3">BL06</strain>
    </source>
</reference>
<protein>
    <submittedName>
        <fullName evidence="2">Uncharacterized protein</fullName>
    </submittedName>
</protein>
<feature type="signal peptide" evidence="1">
    <location>
        <begin position="1"/>
        <end position="17"/>
    </location>
</feature>
<keyword evidence="3" id="KW-1185">Reference proteome</keyword>